<feature type="binding site" evidence="3">
    <location>
        <position position="320"/>
    </location>
    <ligand>
        <name>Mg(2+)</name>
        <dbReference type="ChEBI" id="CHEBI:18420"/>
        <label>1</label>
    </ligand>
</feature>
<evidence type="ECO:0000256" key="1">
    <source>
        <dbReference type="ARBA" id="ARBA00010702"/>
    </source>
</evidence>
<dbReference type="InterPro" id="IPR050792">
    <property type="entry name" value="ADP-ribosylglycohydrolase"/>
</dbReference>
<gene>
    <name evidence="4" type="ORF">NIES267_60220</name>
</gene>
<evidence type="ECO:0000313" key="4">
    <source>
        <dbReference type="EMBL" id="BAY86513.1"/>
    </source>
</evidence>
<comment type="similarity">
    <text evidence="1">Belongs to the ADP-ribosylglycohydrolase family.</text>
</comment>
<feature type="binding site" evidence="3">
    <location>
        <position position="107"/>
    </location>
    <ligand>
        <name>Mg(2+)</name>
        <dbReference type="ChEBI" id="CHEBI:18420"/>
        <label>1</label>
    </ligand>
</feature>
<proteinExistence type="inferred from homology"/>
<comment type="cofactor">
    <cofactor evidence="3">
        <name>Mg(2+)</name>
        <dbReference type="ChEBI" id="CHEBI:18420"/>
    </cofactor>
    <text evidence="3">Binds 2 magnesium ions per subunit.</text>
</comment>
<keyword evidence="3" id="KW-0479">Metal-binding</keyword>
<keyword evidence="2" id="KW-0378">Hydrolase</keyword>
<sequence length="365" mass="39900">MGETTPFATTRLFPRNAMAPQDRTNSPYFASPTKKCSGCVSPIFIIFITKIIMTNTKQSISAFLGLCIGDALGVPVEFTSRAERAKSPVTSMLGYGTWDVPAGTWSDDSSLTFFLAESLCKGFSLDDIANSFYSWYHKGFWTATGEVFDIGNTTFLAIADFKRGVPPLQAGGKSENSNGNGSLMRILPMAYCYQKLNFSELISRTHHVSCITHAHLRSQMACGIYISIAISLLEGEKPQAAYEQGLERIKPIYSQPEYSVEISHFDKVFSGQIGKLCIDEIQSGGYVIHTLEASLWCLLNSSSYSEAVLKAVNLGGDTDTTAAVTGGLAGIYYGIENIPKEWIEQIARKQDIIDLAARFDTAVSN</sequence>
<feature type="binding site" evidence="3">
    <location>
        <position position="106"/>
    </location>
    <ligand>
        <name>Mg(2+)</name>
        <dbReference type="ChEBI" id="CHEBI:18420"/>
        <label>1</label>
    </ligand>
</feature>
<accession>A0A1Z4LZ58</accession>
<feature type="binding site" evidence="3">
    <location>
        <position position="317"/>
    </location>
    <ligand>
        <name>Mg(2+)</name>
        <dbReference type="ChEBI" id="CHEBI:18420"/>
        <label>1</label>
    </ligand>
</feature>
<keyword evidence="5" id="KW-1185">Reference proteome</keyword>
<dbReference type="InterPro" id="IPR036705">
    <property type="entry name" value="Ribosyl_crysJ1_sf"/>
</dbReference>
<dbReference type="Proteomes" id="UP000218418">
    <property type="component" value="Chromosome"/>
</dbReference>
<name>A0A1Z4LZ58_9CYAN</name>
<dbReference type="PANTHER" id="PTHR16222">
    <property type="entry name" value="ADP-RIBOSYLGLYCOHYDROLASE"/>
    <property type="match status" value="1"/>
</dbReference>
<feature type="binding site" evidence="3">
    <location>
        <position position="319"/>
    </location>
    <ligand>
        <name>Mg(2+)</name>
        <dbReference type="ChEBI" id="CHEBI:18420"/>
        <label>1</label>
    </ligand>
</feature>
<evidence type="ECO:0000256" key="3">
    <source>
        <dbReference type="PIRSR" id="PIRSR605502-1"/>
    </source>
</evidence>
<dbReference type="Gene3D" id="1.10.4080.10">
    <property type="entry name" value="ADP-ribosylation/Crystallin J1"/>
    <property type="match status" value="1"/>
</dbReference>
<dbReference type="AlphaFoldDB" id="A0A1Z4LZ58"/>
<dbReference type="InterPro" id="IPR005502">
    <property type="entry name" value="Ribosyl_crysJ1"/>
</dbReference>
<dbReference type="GO" id="GO:0046872">
    <property type="term" value="F:metal ion binding"/>
    <property type="evidence" value="ECO:0007669"/>
    <property type="project" value="UniProtKB-KW"/>
</dbReference>
<reference evidence="4 5" key="1">
    <citation type="submission" date="2017-06" db="EMBL/GenBank/DDBJ databases">
        <title>Genome sequencing of cyanobaciteial culture collection at National Institute for Environmental Studies (NIES).</title>
        <authorList>
            <person name="Hirose Y."/>
            <person name="Shimura Y."/>
            <person name="Fujisawa T."/>
            <person name="Nakamura Y."/>
            <person name="Kawachi M."/>
        </authorList>
    </citation>
    <scope>NUCLEOTIDE SEQUENCE [LARGE SCALE GENOMIC DNA]</scope>
    <source>
        <strain evidence="4 5">NIES-267</strain>
    </source>
</reference>
<evidence type="ECO:0000313" key="5">
    <source>
        <dbReference type="Proteomes" id="UP000218418"/>
    </source>
</evidence>
<protein>
    <submittedName>
        <fullName evidence="4">ADP-ribosylation/crystallin J1</fullName>
    </submittedName>
</protein>
<organism evidence="4 5">
    <name type="scientific">Calothrix parasitica NIES-267</name>
    <dbReference type="NCBI Taxonomy" id="1973488"/>
    <lineage>
        <taxon>Bacteria</taxon>
        <taxon>Bacillati</taxon>
        <taxon>Cyanobacteriota</taxon>
        <taxon>Cyanophyceae</taxon>
        <taxon>Nostocales</taxon>
        <taxon>Calotrichaceae</taxon>
        <taxon>Calothrix</taxon>
    </lineage>
</organism>
<dbReference type="SUPFAM" id="SSF101478">
    <property type="entry name" value="ADP-ribosylglycohydrolase"/>
    <property type="match status" value="1"/>
</dbReference>
<dbReference type="Pfam" id="PF03747">
    <property type="entry name" value="ADP_ribosyl_GH"/>
    <property type="match status" value="1"/>
</dbReference>
<feature type="binding site" evidence="3">
    <location>
        <position position="108"/>
    </location>
    <ligand>
        <name>Mg(2+)</name>
        <dbReference type="ChEBI" id="CHEBI:18420"/>
        <label>1</label>
    </ligand>
</feature>
<dbReference type="GO" id="GO:0016787">
    <property type="term" value="F:hydrolase activity"/>
    <property type="evidence" value="ECO:0007669"/>
    <property type="project" value="UniProtKB-KW"/>
</dbReference>
<evidence type="ECO:0000256" key="2">
    <source>
        <dbReference type="ARBA" id="ARBA00022801"/>
    </source>
</evidence>
<dbReference type="PANTHER" id="PTHR16222:SF24">
    <property type="entry name" value="ADP-RIBOSYLHYDROLASE ARH3"/>
    <property type="match status" value="1"/>
</dbReference>
<keyword evidence="3" id="KW-0460">Magnesium</keyword>
<dbReference type="EMBL" id="AP018227">
    <property type="protein sequence ID" value="BAY86513.1"/>
    <property type="molecule type" value="Genomic_DNA"/>
</dbReference>